<accession>A0A9Q6LJ48</accession>
<keyword evidence="3" id="KW-1185">Reference proteome</keyword>
<dbReference type="InterPro" id="IPR050570">
    <property type="entry name" value="Cell_wall_metabolism_enzyme"/>
</dbReference>
<dbReference type="EMBL" id="CP038908">
    <property type="protein sequence ID" value="QGO04193.1"/>
    <property type="molecule type" value="Genomic_DNA"/>
</dbReference>
<dbReference type="Proteomes" id="UP000422232">
    <property type="component" value="Chromosome"/>
</dbReference>
<proteinExistence type="predicted"/>
<dbReference type="PANTHER" id="PTHR21666:SF270">
    <property type="entry name" value="MUREIN HYDROLASE ACTIVATOR ENVC"/>
    <property type="match status" value="1"/>
</dbReference>
<evidence type="ECO:0000313" key="3">
    <source>
        <dbReference type="Proteomes" id="UP000422232"/>
    </source>
</evidence>
<dbReference type="SUPFAM" id="SSF51261">
    <property type="entry name" value="Duplicated hybrid motif"/>
    <property type="match status" value="1"/>
</dbReference>
<dbReference type="GO" id="GO:0004222">
    <property type="term" value="F:metalloendopeptidase activity"/>
    <property type="evidence" value="ECO:0007669"/>
    <property type="project" value="TreeGrafter"/>
</dbReference>
<dbReference type="Gene3D" id="6.10.250.3150">
    <property type="match status" value="1"/>
</dbReference>
<organism evidence="2 3">
    <name type="scientific">Piscirickettsia salmonis</name>
    <dbReference type="NCBI Taxonomy" id="1238"/>
    <lineage>
        <taxon>Bacteria</taxon>
        <taxon>Pseudomonadati</taxon>
        <taxon>Pseudomonadota</taxon>
        <taxon>Gammaproteobacteria</taxon>
        <taxon>Thiotrichales</taxon>
        <taxon>Piscirickettsiaceae</taxon>
        <taxon>Piscirickettsia</taxon>
    </lineage>
</organism>
<dbReference type="PANTHER" id="PTHR21666">
    <property type="entry name" value="PEPTIDASE-RELATED"/>
    <property type="match status" value="1"/>
</dbReference>
<dbReference type="CDD" id="cd12797">
    <property type="entry name" value="M23_peptidase"/>
    <property type="match status" value="1"/>
</dbReference>
<evidence type="ECO:0000313" key="2">
    <source>
        <dbReference type="EMBL" id="QGO04193.1"/>
    </source>
</evidence>
<dbReference type="InterPro" id="IPR016047">
    <property type="entry name" value="M23ase_b-sheet_dom"/>
</dbReference>
<dbReference type="Pfam" id="PF01551">
    <property type="entry name" value="Peptidase_M23"/>
    <property type="match status" value="1"/>
</dbReference>
<evidence type="ECO:0000259" key="1">
    <source>
        <dbReference type="Pfam" id="PF01551"/>
    </source>
</evidence>
<dbReference type="Gene3D" id="2.70.70.10">
    <property type="entry name" value="Glucose Permease (Domain IIA)"/>
    <property type="match status" value="1"/>
</dbReference>
<sequence>MQRSILIFFLIICVFLFFVSFIKVINAADNRLVKLRKKIAVLDQSLSLDKTKRADIEKRIFLIENHIKQANVLIINNQNNINDKKLKLINLKEKQQQLKKSLFKQRQEINRYIKTIFLMGREPYLKLIFSQQDPKLFGRMQHYFQYIMKANLARLDQAEQTEQALNETKATLLVEKKQLERLIKQQEIDLKKLSNDKQLKDQLVTIISTSINEKSKRLVDLYKNEKRLLALIEQLDQESLKFVQSQVKSFSLMKKQLLCPFNYINYDQAIKNLAMLRKNKPVFIPIKQGSPVQAAYYGQVVFANQLKGYGQLVIIDHAEGYMSLYGYNQKLLVSKGQWISAGDLIALSGQGSEGIGMYFELRHNNQVVSLKDWCQKINLA</sequence>
<gene>
    <name evidence="2" type="primary">envC</name>
    <name evidence="2" type="ORF">Psal009_00048</name>
</gene>
<feature type="domain" description="M23ase beta-sheet core" evidence="1">
    <location>
        <begin position="280"/>
        <end position="368"/>
    </location>
</feature>
<dbReference type="AlphaFoldDB" id="A0A9Q6LJ48"/>
<dbReference type="InterPro" id="IPR011055">
    <property type="entry name" value="Dup_hybrid_motif"/>
</dbReference>
<dbReference type="RefSeq" id="WP_230389115.1">
    <property type="nucleotide sequence ID" value="NZ_CP012413.1"/>
</dbReference>
<protein>
    <submittedName>
        <fullName evidence="2">Septal ring factor</fullName>
    </submittedName>
</protein>
<reference evidence="2 3" key="1">
    <citation type="submission" date="2019-04" db="EMBL/GenBank/DDBJ databases">
        <title>Complete genome sequencing of Piscirickettsia salmonis strain Psal-009.</title>
        <authorList>
            <person name="Schober I."/>
            <person name="Bunk B."/>
            <person name="Sproer C."/>
            <person name="Carril G.P."/>
            <person name="Riedel T."/>
            <person name="Flores-Herrera P.A."/>
            <person name="Nourdin-Galindo G."/>
            <person name="Marshall S.H."/>
            <person name="Overmann J."/>
        </authorList>
    </citation>
    <scope>NUCLEOTIDE SEQUENCE [LARGE SCALE GENOMIC DNA]</scope>
    <source>
        <strain evidence="2 3">Psal-009</strain>
    </source>
</reference>
<name>A0A9Q6LJ48_PISSA</name>